<dbReference type="eggNOG" id="ENOG502S4DV">
    <property type="taxonomic scope" value="Eukaryota"/>
</dbReference>
<dbReference type="PROSITE" id="PS50181">
    <property type="entry name" value="FBOX"/>
    <property type="match status" value="1"/>
</dbReference>
<keyword evidence="5" id="KW-0408">Iron</keyword>
<gene>
    <name evidence="8" type="ORF">NAEGRDRAFT_81343</name>
</gene>
<dbReference type="InterPro" id="IPR006620">
    <property type="entry name" value="Pro_4_hyd_alph"/>
</dbReference>
<dbReference type="PANTHER" id="PTHR10869">
    <property type="entry name" value="PROLYL 4-HYDROXYLASE ALPHA SUBUNIT"/>
    <property type="match status" value="1"/>
</dbReference>
<reference evidence="8 9" key="1">
    <citation type="journal article" date="2010" name="Cell">
        <title>The genome of Naegleria gruberi illuminates early eukaryotic versatility.</title>
        <authorList>
            <person name="Fritz-Laylin L.K."/>
            <person name="Prochnik S.E."/>
            <person name="Ginger M.L."/>
            <person name="Dacks J.B."/>
            <person name="Carpenter M.L."/>
            <person name="Field M.C."/>
            <person name="Kuo A."/>
            <person name="Paredez A."/>
            <person name="Chapman J."/>
            <person name="Pham J."/>
            <person name="Shu S."/>
            <person name="Neupane R."/>
            <person name="Cipriano M."/>
            <person name="Mancuso J."/>
            <person name="Tu H."/>
            <person name="Salamov A."/>
            <person name="Lindquist E."/>
            <person name="Shapiro H."/>
            <person name="Lucas S."/>
            <person name="Grigoriev I.V."/>
            <person name="Cande W.Z."/>
            <person name="Fulton C."/>
            <person name="Rokhsar D.S."/>
            <person name="Dawson S.C."/>
        </authorList>
    </citation>
    <scope>NUCLEOTIDE SEQUENCE [LARGE SCALE GENOMIC DNA]</scope>
    <source>
        <strain evidence="8 9">NEG-M</strain>
    </source>
</reference>
<keyword evidence="3" id="KW-0223">Dioxygenase</keyword>
<dbReference type="InterPro" id="IPR044862">
    <property type="entry name" value="Pro_4_hyd_alph_FE2OG_OXY"/>
</dbReference>
<dbReference type="PANTHER" id="PTHR10869:SF246">
    <property type="entry name" value="TRANSMEMBRANE PROLYL 4-HYDROXYLASE"/>
    <property type="match status" value="1"/>
</dbReference>
<evidence type="ECO:0000259" key="6">
    <source>
        <dbReference type="PROSITE" id="PS50181"/>
    </source>
</evidence>
<dbReference type="InterPro" id="IPR045054">
    <property type="entry name" value="P4HA-like"/>
</dbReference>
<evidence type="ECO:0000313" key="9">
    <source>
        <dbReference type="Proteomes" id="UP000006671"/>
    </source>
</evidence>
<dbReference type="OrthoDB" id="69177at2759"/>
<evidence type="ECO:0000256" key="2">
    <source>
        <dbReference type="ARBA" id="ARBA00022723"/>
    </source>
</evidence>
<dbReference type="Proteomes" id="UP000006671">
    <property type="component" value="Unassembled WGS sequence"/>
</dbReference>
<sequence length="659" mass="76705">MGNKHARGKERDIRHKTKFSIIEPGDLLPVHEIVQFSSRSFETKLSKVKHPIHQTCMNRLMAIPNFFTSEECNDMIKRCNDFKNLEDEYPKEYRNASRELITDKEFAKLIFERLKETIDLDAIGKLITPYGLDSRGEWKACGINEMMRLSKYEPGEYFKIHTDGQFRRSEHERSIYTLLIYLNQDFKGGETRFYNDPTKTDSDFEEYSLLHTLKPSLGQLALFNQDFYHEGCPVTKGTKYILRTEIMYLRVDSLSIPRDEKFEQSEAYQKIGQLFKESERLEKNGDVYAASESYLAGQQMLVDSGKTFEYLLNRHYFIPEGLVENIEQNNLTILPEEIIFTVFSFLKESEICSIVLPLNRYLNQLARSPIIWKSVYQKYWNGTTFRKLCESGIPIDWYHHVRVRNFTEHSFKAICIDFTSEMATYGLFNVETPNTVEPYVGRNSGVHFNFYSYSDAMIGKIGSHQGSVFDYLNDPDDDYRHIHELNVGTFFSKICDQIVISPRHPLLISIPPYLLKKRNFAQFINVTLNTQVPAVCFISRHVMIAYYHNIPNCVVIEKDVHITISKVANYQSFDGDSCIVNSLEKELKKSLNQLLVSTNTPVIVVKPEENWITTITKVLPNTSIITAMEKEAFKGCQMYAQQEDFRPSCTFWSGQQRHY</sequence>
<evidence type="ECO:0000256" key="5">
    <source>
        <dbReference type="ARBA" id="ARBA00023004"/>
    </source>
</evidence>
<dbReference type="Gene3D" id="2.60.120.620">
    <property type="entry name" value="q2cbj1_9rhob like domain"/>
    <property type="match status" value="1"/>
</dbReference>
<dbReference type="GO" id="GO:0005783">
    <property type="term" value="C:endoplasmic reticulum"/>
    <property type="evidence" value="ECO:0007669"/>
    <property type="project" value="TreeGrafter"/>
</dbReference>
<dbReference type="InterPro" id="IPR036047">
    <property type="entry name" value="F-box-like_dom_sf"/>
</dbReference>
<dbReference type="EMBL" id="GG738901">
    <property type="protein sequence ID" value="EFC39264.1"/>
    <property type="molecule type" value="Genomic_DNA"/>
</dbReference>
<comment type="cofactor">
    <cofactor evidence="1">
        <name>L-ascorbate</name>
        <dbReference type="ChEBI" id="CHEBI:38290"/>
    </cofactor>
</comment>
<evidence type="ECO:0000313" key="8">
    <source>
        <dbReference type="EMBL" id="EFC39264.1"/>
    </source>
</evidence>
<keyword evidence="4" id="KW-0560">Oxidoreductase</keyword>
<keyword evidence="9" id="KW-1185">Reference proteome</keyword>
<dbReference type="SMART" id="SM00702">
    <property type="entry name" value="P4Hc"/>
    <property type="match status" value="1"/>
</dbReference>
<dbReference type="AlphaFoldDB" id="D2VV82"/>
<protein>
    <submittedName>
        <fullName evidence="8">Prolyl 4-hydroxylase alpha subunit family protein</fullName>
    </submittedName>
</protein>
<dbReference type="PROSITE" id="PS51471">
    <property type="entry name" value="FE2OG_OXY"/>
    <property type="match status" value="1"/>
</dbReference>
<dbReference type="InParanoid" id="D2VV82"/>
<name>D2VV82_NAEGR</name>
<feature type="domain" description="Fe2OG dioxygenase" evidence="7">
    <location>
        <begin position="142"/>
        <end position="248"/>
    </location>
</feature>
<dbReference type="Pfam" id="PF13640">
    <property type="entry name" value="2OG-FeII_Oxy_3"/>
    <property type="match status" value="1"/>
</dbReference>
<dbReference type="GO" id="GO:0004656">
    <property type="term" value="F:procollagen-proline 4-dioxygenase activity"/>
    <property type="evidence" value="ECO:0007669"/>
    <property type="project" value="TreeGrafter"/>
</dbReference>
<dbReference type="RefSeq" id="XP_002672008.1">
    <property type="nucleotide sequence ID" value="XM_002671962.1"/>
</dbReference>
<dbReference type="VEuPathDB" id="AmoebaDB:NAEGRDRAFT_81343"/>
<dbReference type="GO" id="GO:0005506">
    <property type="term" value="F:iron ion binding"/>
    <property type="evidence" value="ECO:0007669"/>
    <property type="project" value="InterPro"/>
</dbReference>
<evidence type="ECO:0000256" key="4">
    <source>
        <dbReference type="ARBA" id="ARBA00023002"/>
    </source>
</evidence>
<keyword evidence="2" id="KW-0479">Metal-binding</keyword>
<feature type="domain" description="F-box" evidence="6">
    <location>
        <begin position="328"/>
        <end position="375"/>
    </location>
</feature>
<evidence type="ECO:0000256" key="1">
    <source>
        <dbReference type="ARBA" id="ARBA00001961"/>
    </source>
</evidence>
<accession>D2VV82</accession>
<organism evidence="9">
    <name type="scientific">Naegleria gruberi</name>
    <name type="common">Amoeba</name>
    <dbReference type="NCBI Taxonomy" id="5762"/>
    <lineage>
        <taxon>Eukaryota</taxon>
        <taxon>Discoba</taxon>
        <taxon>Heterolobosea</taxon>
        <taxon>Tetramitia</taxon>
        <taxon>Eutetramitia</taxon>
        <taxon>Vahlkampfiidae</taxon>
        <taxon>Naegleria</taxon>
    </lineage>
</organism>
<dbReference type="GeneID" id="8853456"/>
<dbReference type="InterPro" id="IPR005123">
    <property type="entry name" value="Oxoglu/Fe-dep_dioxygenase_dom"/>
</dbReference>
<dbReference type="InterPro" id="IPR001810">
    <property type="entry name" value="F-box_dom"/>
</dbReference>
<dbReference type="GO" id="GO:0031418">
    <property type="term" value="F:L-ascorbic acid binding"/>
    <property type="evidence" value="ECO:0007669"/>
    <property type="project" value="InterPro"/>
</dbReference>
<dbReference type="SUPFAM" id="SSF81383">
    <property type="entry name" value="F-box domain"/>
    <property type="match status" value="1"/>
</dbReference>
<dbReference type="Gene3D" id="1.20.1280.50">
    <property type="match status" value="1"/>
</dbReference>
<evidence type="ECO:0000259" key="7">
    <source>
        <dbReference type="PROSITE" id="PS51471"/>
    </source>
</evidence>
<evidence type="ECO:0000256" key="3">
    <source>
        <dbReference type="ARBA" id="ARBA00022964"/>
    </source>
</evidence>
<dbReference type="KEGG" id="ngr:NAEGRDRAFT_81343"/>
<proteinExistence type="predicted"/>
<dbReference type="Pfam" id="PF12937">
    <property type="entry name" value="F-box-like"/>
    <property type="match status" value="1"/>
</dbReference>